<dbReference type="EMBL" id="FOYO01000001">
    <property type="protein sequence ID" value="SFR55773.1"/>
    <property type="molecule type" value="Genomic_DNA"/>
</dbReference>
<dbReference type="OrthoDB" id="5951444at2"/>
<reference evidence="3" key="1">
    <citation type="submission" date="2016-10" db="EMBL/GenBank/DDBJ databases">
        <authorList>
            <person name="Varghese N."/>
            <person name="Submissions S."/>
        </authorList>
    </citation>
    <scope>NUCLEOTIDE SEQUENCE [LARGE SCALE GENOMIC DNA]</scope>
    <source>
        <strain evidence="3">DSM 26921</strain>
    </source>
</reference>
<dbReference type="RefSeq" id="WP_090218743.1">
    <property type="nucleotide sequence ID" value="NZ_FOYO01000001.1"/>
</dbReference>
<sequence length="144" mass="16176">MVNSENKTKPEPTDPAAMIARVAHPQRRADAEVLLPFFTRITGWPAQMWGAAIIGFGRYHYKYDSGREGDFMVTGFSPRKSYTSVYILPGYRDLSEPLSRLGKVKHGKSCLNINKLADIDMAVLEELVRDGVTYMKANYTTAAR</sequence>
<dbReference type="AlphaFoldDB" id="A0A1I6HMR7"/>
<gene>
    <name evidence="2" type="ORF">SAMN04488002_3179</name>
</gene>
<organism evidence="2 3">
    <name type="scientific">Litoreibacter janthinus</name>
    <dbReference type="NCBI Taxonomy" id="670154"/>
    <lineage>
        <taxon>Bacteria</taxon>
        <taxon>Pseudomonadati</taxon>
        <taxon>Pseudomonadota</taxon>
        <taxon>Alphaproteobacteria</taxon>
        <taxon>Rhodobacterales</taxon>
        <taxon>Roseobacteraceae</taxon>
        <taxon>Litoreibacter</taxon>
    </lineage>
</organism>
<dbReference type="SUPFAM" id="SSF159888">
    <property type="entry name" value="YdhG-like"/>
    <property type="match status" value="1"/>
</dbReference>
<evidence type="ECO:0000313" key="3">
    <source>
        <dbReference type="Proteomes" id="UP000199658"/>
    </source>
</evidence>
<name>A0A1I6HMR7_9RHOB</name>
<keyword evidence="3" id="KW-1185">Reference proteome</keyword>
<feature type="domain" description="YdhG-like" evidence="1">
    <location>
        <begin position="27"/>
        <end position="130"/>
    </location>
</feature>
<accession>A0A1I6HMR7</accession>
<proteinExistence type="predicted"/>
<dbReference type="Proteomes" id="UP000199658">
    <property type="component" value="Unassembled WGS sequence"/>
</dbReference>
<dbReference type="Pfam" id="PF08818">
    <property type="entry name" value="DUF1801"/>
    <property type="match status" value="1"/>
</dbReference>
<dbReference type="InterPro" id="IPR014922">
    <property type="entry name" value="YdhG-like"/>
</dbReference>
<protein>
    <recommendedName>
        <fullName evidence="1">YdhG-like domain-containing protein</fullName>
    </recommendedName>
</protein>
<evidence type="ECO:0000313" key="2">
    <source>
        <dbReference type="EMBL" id="SFR55773.1"/>
    </source>
</evidence>
<evidence type="ECO:0000259" key="1">
    <source>
        <dbReference type="Pfam" id="PF08818"/>
    </source>
</evidence>